<dbReference type="EMBL" id="QMFY01000001">
    <property type="protein sequence ID" value="RAW03549.1"/>
    <property type="molecule type" value="Genomic_DNA"/>
</dbReference>
<dbReference type="RefSeq" id="WP_112745764.1">
    <property type="nucleotide sequence ID" value="NZ_QMFY01000001.1"/>
</dbReference>
<dbReference type="Proteomes" id="UP000251889">
    <property type="component" value="Unassembled WGS sequence"/>
</dbReference>
<evidence type="ECO:0000313" key="3">
    <source>
        <dbReference type="Proteomes" id="UP000251889"/>
    </source>
</evidence>
<protein>
    <submittedName>
        <fullName evidence="2">FAD-dependent oxidoreductase</fullName>
    </submittedName>
</protein>
<organism evidence="2 3">
    <name type="scientific">Pseudochryseolinea flava</name>
    <dbReference type="NCBI Taxonomy" id="2059302"/>
    <lineage>
        <taxon>Bacteria</taxon>
        <taxon>Pseudomonadati</taxon>
        <taxon>Bacteroidota</taxon>
        <taxon>Cytophagia</taxon>
        <taxon>Cytophagales</taxon>
        <taxon>Fulvivirgaceae</taxon>
        <taxon>Pseudochryseolinea</taxon>
    </lineage>
</organism>
<dbReference type="PANTHER" id="PTHR42685:SF22">
    <property type="entry name" value="CONDITIONED MEDIUM FACTOR RECEPTOR 1"/>
    <property type="match status" value="1"/>
</dbReference>
<reference evidence="2 3" key="1">
    <citation type="submission" date="2018-06" db="EMBL/GenBank/DDBJ databases">
        <title>Chryseolinea flavus sp. nov., a member of the phylum Bacteroidetes isolated from soil.</title>
        <authorList>
            <person name="Li Y."/>
            <person name="Wang J."/>
        </authorList>
    </citation>
    <scope>NUCLEOTIDE SEQUENCE [LARGE SCALE GENOMIC DNA]</scope>
    <source>
        <strain evidence="2 3">SDU1-6</strain>
    </source>
</reference>
<feature type="domain" description="FAD-binding" evidence="1">
    <location>
        <begin position="3"/>
        <end position="319"/>
    </location>
</feature>
<keyword evidence="3" id="KW-1185">Reference proteome</keyword>
<accession>A0A364YBA0</accession>
<evidence type="ECO:0000313" key="2">
    <source>
        <dbReference type="EMBL" id="RAW03549.1"/>
    </source>
</evidence>
<dbReference type="GO" id="GO:0071949">
    <property type="term" value="F:FAD binding"/>
    <property type="evidence" value="ECO:0007669"/>
    <property type="project" value="InterPro"/>
</dbReference>
<dbReference type="InterPro" id="IPR002938">
    <property type="entry name" value="FAD-bd"/>
</dbReference>
<dbReference type="PRINTS" id="PR00420">
    <property type="entry name" value="RNGMNOXGNASE"/>
</dbReference>
<sequence length="370" mass="41731">MKKIIIIGGGLAGLITAVKLIDAGIPCTVIEKKSFPFHRVCGEYVSNEAAPFLKNNGLFPVDIDHSNINTLLLSSTQGKSVTIPLAMGGFGISRYAFDDFIYREALRRGVTFMLNTEVSSVQFNEDQFVLKAGHETLVADVVVGAFGKRSRLDVSMQRAFTRHRSPYVGVKYHVRINHQPNVIGLHNFQGGYCGISNIEEGKTNLCYLTHRDQLKRFGNIPQFQEAILWENPYLKNIFNEAEFLFHAPETINEITFETKSVVEDHLLMTGDAAGMITPLCGNGMAMAIHSAKLLSELLIRFVHDHRFTREKLEHSYEEAWRKHFAMRLWRGRHIQRLFGHPWASSFAVSLARGSAPVAKQLVRMTHGENF</sequence>
<dbReference type="OrthoDB" id="1142316at2"/>
<dbReference type="PANTHER" id="PTHR42685">
    <property type="entry name" value="GERANYLGERANYL DIPHOSPHATE REDUCTASE"/>
    <property type="match status" value="1"/>
</dbReference>
<evidence type="ECO:0000259" key="1">
    <source>
        <dbReference type="Pfam" id="PF01494"/>
    </source>
</evidence>
<dbReference type="Pfam" id="PF01494">
    <property type="entry name" value="FAD_binding_3"/>
    <property type="match status" value="1"/>
</dbReference>
<dbReference type="AlphaFoldDB" id="A0A364YBA0"/>
<dbReference type="InterPro" id="IPR050407">
    <property type="entry name" value="Geranylgeranyl_reductase"/>
</dbReference>
<comment type="caution">
    <text evidence="2">The sequence shown here is derived from an EMBL/GenBank/DDBJ whole genome shotgun (WGS) entry which is preliminary data.</text>
</comment>
<dbReference type="Gene3D" id="3.50.50.60">
    <property type="entry name" value="FAD/NAD(P)-binding domain"/>
    <property type="match status" value="1"/>
</dbReference>
<proteinExistence type="predicted"/>
<gene>
    <name evidence="2" type="ORF">DQQ10_03710</name>
</gene>
<dbReference type="SUPFAM" id="SSF51905">
    <property type="entry name" value="FAD/NAD(P)-binding domain"/>
    <property type="match status" value="1"/>
</dbReference>
<name>A0A364YBA0_9BACT</name>
<dbReference type="InterPro" id="IPR036188">
    <property type="entry name" value="FAD/NAD-bd_sf"/>
</dbReference>